<organism evidence="2 6">
    <name type="scientific">Agathobacter rectalis</name>
    <dbReference type="NCBI Taxonomy" id="39491"/>
    <lineage>
        <taxon>Bacteria</taxon>
        <taxon>Bacillati</taxon>
        <taxon>Bacillota</taxon>
        <taxon>Clostridia</taxon>
        <taxon>Lachnospirales</taxon>
        <taxon>Lachnospiraceae</taxon>
        <taxon>Agathobacter</taxon>
    </lineage>
</organism>
<dbReference type="Proteomes" id="UP000324327">
    <property type="component" value="Unassembled WGS sequence"/>
</dbReference>
<reference evidence="2" key="2">
    <citation type="submission" date="2015-05" db="EMBL/GenBank/DDBJ databases">
        <authorList>
            <person name="Wang D.B."/>
            <person name="Wang M."/>
        </authorList>
    </citation>
    <scope>NUCLEOTIDE SEQUENCE [LARGE SCALE GENOMIC DNA]</scope>
    <source>
        <strain evidence="2">T1-815</strain>
    </source>
</reference>
<proteinExistence type="predicted"/>
<dbReference type="PANTHER" id="PTHR22916:SF3">
    <property type="entry name" value="UDP-GLCNAC:BETAGAL BETA-1,3-N-ACETYLGLUCOSAMINYLTRANSFERASE-LIKE PROTEIN 1"/>
    <property type="match status" value="1"/>
</dbReference>
<dbReference type="SUPFAM" id="SSF53448">
    <property type="entry name" value="Nucleotide-diphospho-sugar transferases"/>
    <property type="match status" value="1"/>
</dbReference>
<evidence type="ECO:0000259" key="1">
    <source>
        <dbReference type="Pfam" id="PF00535"/>
    </source>
</evidence>
<sequence>MSKILSIIIPTYNAEKFLNKGLSSFLVCRDTDAQTAQHNCKMATEGRFEEIDIDKAILDKLEVIVVNDGTPDRSVEVAQKFVDWYPDTFVIVNKTNGGHGSAINTGVEHVRGKYLKVVDADDWVDTLALKHLVEYLEHVDSDAVIQSFRYYDISKDEYRPADVSVPDFTREYNLKDIVNMWDDVFDGLSFHGVIYNTGFYKALGYKLTEHVFYEDQEYATVPFSYAKTVRFIQEELYVYRVGDVNQSVSAASQVKRLPDLEQVIFNVLEAEKSFAKMPQGGKEHFIRKTSGIITSYYQIALIKNTDRQSGRAIVEQFNMKLAQKSALMYEAVQRKYKVFRLFNKLHVSNSFYENQFAKLLELAKRVGRADRLYRK</sequence>
<dbReference type="Pfam" id="PF00535">
    <property type="entry name" value="Glycos_transf_2"/>
    <property type="match status" value="1"/>
</dbReference>
<dbReference type="Proteomes" id="UP000049472">
    <property type="component" value="Unassembled WGS sequence"/>
</dbReference>
<dbReference type="EMBL" id="QSTI01000002">
    <property type="protein sequence ID" value="RGM52217.1"/>
    <property type="molecule type" value="Genomic_DNA"/>
</dbReference>
<reference evidence="5 8" key="5">
    <citation type="submission" date="2019-08" db="EMBL/GenBank/DDBJ databases">
        <authorList>
            <person name="Duncan S."/>
            <person name="Walker A."/>
        </authorList>
    </citation>
    <scope>NUCLEOTIDE SEQUENCE [LARGE SCALE GENOMIC DNA]</scope>
    <source>
        <strain evidence="5 8">T3WBe13</strain>
    </source>
</reference>
<reference evidence="4 7" key="3">
    <citation type="submission" date="2018-08" db="EMBL/GenBank/DDBJ databases">
        <title>A genome reference for cultivated species of the human gut microbiota.</title>
        <authorList>
            <person name="Zou Y."/>
            <person name="Xue W."/>
            <person name="Luo G."/>
        </authorList>
    </citation>
    <scope>NUCLEOTIDE SEQUENCE [LARGE SCALE GENOMIC DNA]</scope>
    <source>
        <strain evidence="4 7">OM08-12AT</strain>
    </source>
</reference>
<gene>
    <name evidence="4" type="ORF">DXC13_02420</name>
    <name evidence="5" type="ORF">FYL31_09365</name>
    <name evidence="3" type="ORF">GKE44_03660</name>
    <name evidence="2" type="ORF">T1815_20491</name>
</gene>
<reference evidence="3 9" key="4">
    <citation type="journal article" date="2019" name="Nat. Med.">
        <title>A library of human gut bacterial isolates paired with longitudinal multiomics data enables mechanistic microbiome research.</title>
        <authorList>
            <person name="Poyet M."/>
            <person name="Groussin M."/>
            <person name="Gibbons S.M."/>
            <person name="Avila-Pacheco J."/>
            <person name="Jiang X."/>
            <person name="Kearney S.M."/>
            <person name="Perrotta A.R."/>
            <person name="Berdy B."/>
            <person name="Zhao S."/>
            <person name="Lieberman T.D."/>
            <person name="Swanson P.K."/>
            <person name="Smith M."/>
            <person name="Roesemann S."/>
            <person name="Alexander J.E."/>
            <person name="Rich S.A."/>
            <person name="Livny J."/>
            <person name="Vlamakis H."/>
            <person name="Clish C."/>
            <person name="Bullock K."/>
            <person name="Deik A."/>
            <person name="Scott J."/>
            <person name="Pierce K.A."/>
            <person name="Xavier R.J."/>
            <person name="Alm E.J."/>
        </authorList>
    </citation>
    <scope>NUCLEOTIDE SEQUENCE [LARGE SCALE GENOMIC DNA]</scope>
    <source>
        <strain evidence="3 9">BIOML-A5</strain>
    </source>
</reference>
<evidence type="ECO:0000313" key="2">
    <source>
        <dbReference type="EMBL" id="CRL39289.1"/>
    </source>
</evidence>
<dbReference type="Gene3D" id="3.90.550.10">
    <property type="entry name" value="Spore Coat Polysaccharide Biosynthesis Protein SpsA, Chain A"/>
    <property type="match status" value="1"/>
</dbReference>
<evidence type="ECO:0000313" key="8">
    <source>
        <dbReference type="Proteomes" id="UP000324327"/>
    </source>
</evidence>
<evidence type="ECO:0000313" key="6">
    <source>
        <dbReference type="Proteomes" id="UP000049472"/>
    </source>
</evidence>
<dbReference type="GO" id="GO:0016758">
    <property type="term" value="F:hexosyltransferase activity"/>
    <property type="evidence" value="ECO:0007669"/>
    <property type="project" value="UniProtKB-ARBA"/>
</dbReference>
<dbReference type="EMBL" id="WKQV01000003">
    <property type="protein sequence ID" value="MSD26285.1"/>
    <property type="molecule type" value="Genomic_DNA"/>
</dbReference>
<dbReference type="EMBL" id="VSTF01000009">
    <property type="protein sequence ID" value="TYL58891.1"/>
    <property type="molecule type" value="Genomic_DNA"/>
</dbReference>
<dbReference type="InterPro" id="IPR029044">
    <property type="entry name" value="Nucleotide-diphossugar_trans"/>
</dbReference>
<keyword evidence="2" id="KW-0808">Transferase</keyword>
<evidence type="ECO:0000313" key="9">
    <source>
        <dbReference type="Proteomes" id="UP000465607"/>
    </source>
</evidence>
<dbReference type="AlphaFoldDB" id="A0A0M6WQR0"/>
<evidence type="ECO:0000313" key="4">
    <source>
        <dbReference type="EMBL" id="RGM52217.1"/>
    </source>
</evidence>
<dbReference type="InterPro" id="IPR001173">
    <property type="entry name" value="Glyco_trans_2-like"/>
</dbReference>
<protein>
    <submittedName>
        <fullName evidence="2 3">Glycosyltransferase</fullName>
    </submittedName>
    <submittedName>
        <fullName evidence="4">Glycosyltransferase family 2 protein</fullName>
    </submittedName>
</protein>
<dbReference type="Proteomes" id="UP000465607">
    <property type="component" value="Unassembled WGS sequence"/>
</dbReference>
<accession>A0A0M6WQR0</accession>
<evidence type="ECO:0000313" key="3">
    <source>
        <dbReference type="EMBL" id="MSD26285.1"/>
    </source>
</evidence>
<reference evidence="5 8" key="6">
    <citation type="submission" date="2019-09" db="EMBL/GenBank/DDBJ databases">
        <title>Strain-level analysis of Eubacterium rectale using genomes from metagenomes.</title>
        <authorList>
            <person name="Karcher N."/>
            <person name="Segata N."/>
        </authorList>
    </citation>
    <scope>NUCLEOTIDE SEQUENCE [LARGE SCALE GENOMIC DNA]</scope>
    <source>
        <strain evidence="5 8">T3WBe13</strain>
    </source>
</reference>
<keyword evidence="6" id="KW-1185">Reference proteome</keyword>
<name>A0A0M6WQR0_9FIRM</name>
<evidence type="ECO:0000313" key="5">
    <source>
        <dbReference type="EMBL" id="TYL58891.1"/>
    </source>
</evidence>
<dbReference type="CDD" id="cd00761">
    <property type="entry name" value="Glyco_tranf_GTA_type"/>
    <property type="match status" value="1"/>
</dbReference>
<reference evidence="6" key="1">
    <citation type="submission" date="2015-05" db="EMBL/GenBank/DDBJ databases">
        <authorList>
            <consortium name="Pathogen Informatics"/>
        </authorList>
    </citation>
    <scope>NUCLEOTIDE SEQUENCE [LARGE SCALE GENOMIC DNA]</scope>
    <source>
        <strain evidence="6">T1-815</strain>
    </source>
</reference>
<dbReference type="RefSeq" id="WP_055062128.1">
    <property type="nucleotide sequence ID" value="NZ_AP031452.1"/>
</dbReference>
<feature type="domain" description="Glycosyltransferase 2-like" evidence="1">
    <location>
        <begin position="59"/>
        <end position="174"/>
    </location>
</feature>
<evidence type="ECO:0000313" key="7">
    <source>
        <dbReference type="Proteomes" id="UP000260717"/>
    </source>
</evidence>
<dbReference type="Proteomes" id="UP000260717">
    <property type="component" value="Unassembled WGS sequence"/>
</dbReference>
<dbReference type="EMBL" id="CVRQ01000022">
    <property type="protein sequence ID" value="CRL39289.1"/>
    <property type="molecule type" value="Genomic_DNA"/>
</dbReference>
<dbReference type="PANTHER" id="PTHR22916">
    <property type="entry name" value="GLYCOSYLTRANSFERASE"/>
    <property type="match status" value="1"/>
</dbReference>